<feature type="region of interest" description="Disordered" evidence="2">
    <location>
        <begin position="803"/>
        <end position="824"/>
    </location>
</feature>
<feature type="compositionally biased region" description="Basic and acidic residues" evidence="2">
    <location>
        <begin position="1326"/>
        <end position="1336"/>
    </location>
</feature>
<keyword evidence="3" id="KW-0732">Signal</keyword>
<feature type="compositionally biased region" description="Basic and acidic residues" evidence="2">
    <location>
        <begin position="28"/>
        <end position="37"/>
    </location>
</feature>
<evidence type="ECO:0000256" key="3">
    <source>
        <dbReference type="SAM" id="SignalP"/>
    </source>
</evidence>
<keyword evidence="1" id="KW-0175">Coiled coil</keyword>
<feature type="region of interest" description="Disordered" evidence="2">
    <location>
        <begin position="561"/>
        <end position="587"/>
    </location>
</feature>
<feature type="compositionally biased region" description="Acidic residues" evidence="2">
    <location>
        <begin position="486"/>
        <end position="501"/>
    </location>
</feature>
<evidence type="ECO:0000256" key="2">
    <source>
        <dbReference type="SAM" id="MobiDB-lite"/>
    </source>
</evidence>
<dbReference type="Proteomes" id="UP000186817">
    <property type="component" value="Unassembled WGS sequence"/>
</dbReference>
<feature type="chain" id="PRO_5012593250" evidence="3">
    <location>
        <begin position="20"/>
        <end position="1359"/>
    </location>
</feature>
<keyword evidence="5" id="KW-1185">Reference proteome</keyword>
<feature type="signal peptide" evidence="3">
    <location>
        <begin position="1"/>
        <end position="19"/>
    </location>
</feature>
<dbReference type="OrthoDB" id="10293303at2759"/>
<feature type="compositionally biased region" description="Low complexity" evidence="2">
    <location>
        <begin position="1191"/>
        <end position="1203"/>
    </location>
</feature>
<feature type="region of interest" description="Disordered" evidence="2">
    <location>
        <begin position="878"/>
        <end position="929"/>
    </location>
</feature>
<feature type="compositionally biased region" description="Basic and acidic residues" evidence="2">
    <location>
        <begin position="568"/>
        <end position="581"/>
    </location>
</feature>
<organism evidence="4 5">
    <name type="scientific">Symbiodinium microadriaticum</name>
    <name type="common">Dinoflagellate</name>
    <name type="synonym">Zooxanthella microadriatica</name>
    <dbReference type="NCBI Taxonomy" id="2951"/>
    <lineage>
        <taxon>Eukaryota</taxon>
        <taxon>Sar</taxon>
        <taxon>Alveolata</taxon>
        <taxon>Dinophyceae</taxon>
        <taxon>Suessiales</taxon>
        <taxon>Symbiodiniaceae</taxon>
        <taxon>Symbiodinium</taxon>
    </lineage>
</organism>
<protein>
    <submittedName>
        <fullName evidence="4">Uncharacterized protein</fullName>
    </submittedName>
</protein>
<feature type="region of interest" description="Disordered" evidence="2">
    <location>
        <begin position="970"/>
        <end position="1067"/>
    </location>
</feature>
<reference evidence="4 5" key="1">
    <citation type="submission" date="2016-02" db="EMBL/GenBank/DDBJ databases">
        <title>Genome analysis of coral dinoflagellate symbionts highlights evolutionary adaptations to a symbiotic lifestyle.</title>
        <authorList>
            <person name="Aranda M."/>
            <person name="Li Y."/>
            <person name="Liew Y.J."/>
            <person name="Baumgarten S."/>
            <person name="Simakov O."/>
            <person name="Wilson M."/>
            <person name="Piel J."/>
            <person name="Ashoor H."/>
            <person name="Bougouffa S."/>
            <person name="Bajic V.B."/>
            <person name="Ryu T."/>
            <person name="Ravasi T."/>
            <person name="Bayer T."/>
            <person name="Micklem G."/>
            <person name="Kim H."/>
            <person name="Bhak J."/>
            <person name="Lajeunesse T.C."/>
            <person name="Voolstra C.R."/>
        </authorList>
    </citation>
    <scope>NUCLEOTIDE SEQUENCE [LARGE SCALE GENOMIC DNA]</scope>
    <source>
        <strain evidence="4 5">CCMP2467</strain>
    </source>
</reference>
<feature type="region of interest" description="Disordered" evidence="2">
    <location>
        <begin position="1191"/>
        <end position="1359"/>
    </location>
</feature>
<feature type="region of interest" description="Disordered" evidence="2">
    <location>
        <begin position="413"/>
        <end position="503"/>
    </location>
</feature>
<feature type="compositionally biased region" description="Basic and acidic residues" evidence="2">
    <location>
        <begin position="1007"/>
        <end position="1016"/>
    </location>
</feature>
<evidence type="ECO:0000313" key="4">
    <source>
        <dbReference type="EMBL" id="OLQ10049.1"/>
    </source>
</evidence>
<evidence type="ECO:0000256" key="1">
    <source>
        <dbReference type="SAM" id="Coils"/>
    </source>
</evidence>
<proteinExistence type="predicted"/>
<gene>
    <name evidence="4" type="ORF">AK812_SmicGene6260</name>
</gene>
<name>A0A1Q9ERI9_SYMMI</name>
<sequence length="1359" mass="149701">MNMLMLWALIVTIVPTTSPGEKLPPARAEQRLLSEEEHPRGALRHPYLHHEHHEKHDNLAEKKGFYRPEHPPSDIGNILTKSEADEKTGDSSNEDGESHSLAQMTLALLTGVQTLQAFEEAFQGELAPDWYWELVDTGGDHCRGGISVDAIAHYFNSKVLERRDTHPNSYLATEPIRNRLLRAWEIVCAHYQTVSIPLPANFDISHFARYAEETIHRHWMNSPVGPDIVMQAKDIHLNQQALEQTRVRIYLKAMIIMKAEDIHLNQQALKQNLMLIYLKAWTNSDLSHNKCLTAPFWEAWKQGLAVHEAFAVAHYLIASESSSPGQHPALCALQRLATPFGGYAPWTSIQGASEAIQKMGRDIAEACLGTASAYKPRNHANATQYLLSSEQHDEVGFMDDRWKADKRKMSPTRLWRELPQSRKSESHRKLAPPWKKQGNPPLQDRSKGSGPRAPRTPPPTRTPAKAKSRPGACRTAEVATEAEQKEQDEEIETVELEEEEREMTTEDAMAVWQALLEMQHGEDFNLAAPMVPSHIADNIVETLVDRPEAQHNLLSDTLARLGRAGSSNDHEKADKETTLGDREEEGDEECLMQTTIPQATAAAAAAASSEDQLLHRLHKAIQALPPSTASSRAIRLSALLQDYDGPLTIDRSLLESLLVASNEEIPPLPGGAEYDRVDEMLARREQQERDAEQAEHEAREAMYMRGLEAAAERHYETLKSEAAQAEDDRILTTAMGYTRSRPKQSLGLCVTNGKLVKAWDFEINPEAPVQIHIKAEAKEWKGQWYKAGVPVPEATVPEEVRELAMPSSSSSSMPPPGQGSFDISKPATRNLFERWRSREISPQAVVGIGGTGLLAYFHAVADIPDEVWAELGERDTLTLEPPAGQNAPTNHEDPPGNAPEATEPPPSKPSVYTTAKTEPDPEASSGFDLARGLPAHLREAHAADLIAAIAKGEDEDAWLERELAAAVDAGGRLRPPGERGCPSPQCRRAPAGQWLGAESRGRGQKKWQQDWGKDWTSKQPASWQLWRGSRQSPRAKEDRYDLIQVSESTSTPTEPPQAPTGSGKGDLMREVQRSLTAARKADNKVRKLAEEKKTRATQWELWAQEAKVKFRRQRKQYEDDIQKIDEAIVATTAEGESAAQLVQDLVAHGLAAKQQRQPMEDDSAWDALMAEEETHPESGFLKDALLAARRATSAPRTAPREATGGAIATPDAAARLLNARPTTAGSSRATDGCDYGGHPVPPAIPVPLAAADEGRVPQTGHTAAAPVLAPPGLPVPATSPEAKRPVAPKRQSVKTLTKPEAPSLGGTSLGDKLSERRQAILGETPSGDHQEERPPEPRMPARISIHEDDDSDDALAEEE</sequence>
<accession>A0A1Q9ERI9</accession>
<dbReference type="EMBL" id="LSRX01000085">
    <property type="protein sequence ID" value="OLQ10049.1"/>
    <property type="molecule type" value="Genomic_DNA"/>
</dbReference>
<feature type="compositionally biased region" description="Polar residues" evidence="2">
    <location>
        <begin position="1220"/>
        <end position="1229"/>
    </location>
</feature>
<evidence type="ECO:0000313" key="5">
    <source>
        <dbReference type="Proteomes" id="UP000186817"/>
    </source>
</evidence>
<feature type="compositionally biased region" description="Basic and acidic residues" evidence="2">
    <location>
        <begin position="414"/>
        <end position="428"/>
    </location>
</feature>
<feature type="coiled-coil region" evidence="1">
    <location>
        <begin position="677"/>
        <end position="728"/>
    </location>
</feature>
<comment type="caution">
    <text evidence="4">The sequence shown here is derived from an EMBL/GenBank/DDBJ whole genome shotgun (WGS) entry which is preliminary data.</text>
</comment>
<feature type="coiled-coil region" evidence="1">
    <location>
        <begin position="1107"/>
        <end position="1134"/>
    </location>
</feature>
<feature type="region of interest" description="Disordered" evidence="2">
    <location>
        <begin position="18"/>
        <end position="37"/>
    </location>
</feature>
<feature type="compositionally biased region" description="Acidic residues" evidence="2">
    <location>
        <begin position="1347"/>
        <end position="1359"/>
    </location>
</feature>